<dbReference type="CDD" id="cd00926">
    <property type="entry name" value="Cyt_c_Oxidase_VIb"/>
    <property type="match status" value="1"/>
</dbReference>
<evidence type="ECO:0000313" key="3">
    <source>
        <dbReference type="EMBL" id="UKJ88025.1"/>
    </source>
</evidence>
<keyword evidence="2" id="KW-0496">Mitochondrion</keyword>
<dbReference type="Gene3D" id="1.10.10.140">
    <property type="entry name" value="Cytochrome c oxidase, subunit VIb"/>
    <property type="match status" value="1"/>
</dbReference>
<dbReference type="GO" id="GO:0005739">
    <property type="term" value="C:mitochondrion"/>
    <property type="evidence" value="ECO:0007669"/>
    <property type="project" value="UniProtKB-SubCell"/>
</dbReference>
<dbReference type="Proteomes" id="UP000244803">
    <property type="component" value="Chromosome 1"/>
</dbReference>
<protein>
    <submittedName>
        <fullName evidence="3">Uncharacterized protein</fullName>
    </submittedName>
</protein>
<evidence type="ECO:0000256" key="2">
    <source>
        <dbReference type="ARBA" id="ARBA00023128"/>
    </source>
</evidence>
<dbReference type="GO" id="GO:0008033">
    <property type="term" value="P:tRNA processing"/>
    <property type="evidence" value="ECO:0007669"/>
    <property type="project" value="InterPro"/>
</dbReference>
<name>A0A976M444_THEOR</name>
<comment type="subcellular location">
    <subcellularLocation>
        <location evidence="1">Mitochondrion</location>
    </subcellularLocation>
</comment>
<sequence>MSFKSKKEYSPKDLQFWESFEDYTLDNPHAGDPRFLQSNYLNLCKLRYTLYCRCCRELGEDDPRCKYQYYRTELSCTQDFLDLVNKHREEEYAPLEPHMYRNKLKIFENIEWNTPELEENASSEFLRIFEGLDDTTINQGFIFGVNSVTEAIENNEHVCMVILFRWNVPSVMIQHIPIACKRMNIDYLTFSKPVKISRLPFKNVTCLAVKGDNCHLFGSLIH</sequence>
<dbReference type="Gene3D" id="3.30.1330.30">
    <property type="match status" value="1"/>
</dbReference>
<dbReference type="InterPro" id="IPR036549">
    <property type="entry name" value="CX6/COA6-like_sf"/>
</dbReference>
<dbReference type="Pfam" id="PF08228">
    <property type="entry name" value="RNase_P_pop3"/>
    <property type="match status" value="1"/>
</dbReference>
<dbReference type="SUPFAM" id="SSF47694">
    <property type="entry name" value="Cytochrome c oxidase subunit h"/>
    <property type="match status" value="1"/>
</dbReference>
<proteinExistence type="predicted"/>
<dbReference type="SUPFAM" id="SSF55315">
    <property type="entry name" value="L30e-like"/>
    <property type="match status" value="1"/>
</dbReference>
<dbReference type="AlphaFoldDB" id="A0A976M444"/>
<accession>A0A976M444</accession>
<reference evidence="3" key="1">
    <citation type="submission" date="2022-07" db="EMBL/GenBank/DDBJ databases">
        <title>Evaluation of T. orientalis genome assembly methods using nanopore sequencing and analysis of variation between genomes.</title>
        <authorList>
            <person name="Yam J."/>
            <person name="Micallef M.L."/>
            <person name="Liu M."/>
            <person name="Djordjevic S.P."/>
            <person name="Bogema D.R."/>
            <person name="Jenkins C."/>
        </authorList>
    </citation>
    <scope>NUCLEOTIDE SEQUENCE</scope>
    <source>
        <strain evidence="3">Fish Creek</strain>
    </source>
</reference>
<dbReference type="InterPro" id="IPR029064">
    <property type="entry name" value="Ribosomal_eL30-like_sf"/>
</dbReference>
<organism evidence="3 4">
    <name type="scientific">Theileria orientalis</name>
    <dbReference type="NCBI Taxonomy" id="68886"/>
    <lineage>
        <taxon>Eukaryota</taxon>
        <taxon>Sar</taxon>
        <taxon>Alveolata</taxon>
        <taxon>Apicomplexa</taxon>
        <taxon>Aconoidasida</taxon>
        <taxon>Piroplasmida</taxon>
        <taxon>Theileriidae</taxon>
        <taxon>Theileria</taxon>
    </lineage>
</organism>
<dbReference type="GO" id="GO:0006364">
    <property type="term" value="P:rRNA processing"/>
    <property type="evidence" value="ECO:0007669"/>
    <property type="project" value="InterPro"/>
</dbReference>
<dbReference type="OrthoDB" id="1107506at2759"/>
<dbReference type="InterPro" id="IPR013241">
    <property type="entry name" value="RNase_P_Pop3"/>
</dbReference>
<dbReference type="EMBL" id="CP056065">
    <property type="protein sequence ID" value="UKJ88025.1"/>
    <property type="molecule type" value="Genomic_DNA"/>
</dbReference>
<evidence type="ECO:0000256" key="1">
    <source>
        <dbReference type="ARBA" id="ARBA00004173"/>
    </source>
</evidence>
<gene>
    <name evidence="3" type="ORF">MACJ_000467</name>
</gene>
<evidence type="ECO:0000313" key="4">
    <source>
        <dbReference type="Proteomes" id="UP000244803"/>
    </source>
</evidence>